<dbReference type="EMBL" id="UINC01001409">
    <property type="protein sequence ID" value="SUZ80004.1"/>
    <property type="molecule type" value="Genomic_DNA"/>
</dbReference>
<proteinExistence type="predicted"/>
<organism evidence="2">
    <name type="scientific">marine metagenome</name>
    <dbReference type="NCBI Taxonomy" id="408172"/>
    <lineage>
        <taxon>unclassified sequences</taxon>
        <taxon>metagenomes</taxon>
        <taxon>ecological metagenomes</taxon>
    </lineage>
</organism>
<accession>A0A381QM36</accession>
<feature type="transmembrane region" description="Helical" evidence="1">
    <location>
        <begin position="32"/>
        <end position="52"/>
    </location>
</feature>
<feature type="transmembrane region" description="Helical" evidence="1">
    <location>
        <begin position="59"/>
        <end position="78"/>
    </location>
</feature>
<protein>
    <submittedName>
        <fullName evidence="2">Uncharacterized protein</fullName>
    </submittedName>
</protein>
<keyword evidence="1" id="KW-0812">Transmembrane</keyword>
<dbReference type="AlphaFoldDB" id="A0A381QM36"/>
<reference evidence="2" key="1">
    <citation type="submission" date="2018-05" db="EMBL/GenBank/DDBJ databases">
        <authorList>
            <person name="Lanie J.A."/>
            <person name="Ng W.-L."/>
            <person name="Kazmierczak K.M."/>
            <person name="Andrzejewski T.M."/>
            <person name="Davidsen T.M."/>
            <person name="Wayne K.J."/>
            <person name="Tettelin H."/>
            <person name="Glass J.I."/>
            <person name="Rusch D."/>
            <person name="Podicherti R."/>
            <person name="Tsui H.-C.T."/>
            <person name="Winkler M.E."/>
        </authorList>
    </citation>
    <scope>NUCLEOTIDE SEQUENCE</scope>
</reference>
<keyword evidence="1" id="KW-1133">Transmembrane helix</keyword>
<feature type="transmembrane region" description="Helical" evidence="1">
    <location>
        <begin position="98"/>
        <end position="115"/>
    </location>
</feature>
<keyword evidence="1" id="KW-0472">Membrane</keyword>
<name>A0A381QM36_9ZZZZ</name>
<evidence type="ECO:0000256" key="1">
    <source>
        <dbReference type="SAM" id="Phobius"/>
    </source>
</evidence>
<gene>
    <name evidence="2" type="ORF">METZ01_LOCUS32858</name>
</gene>
<evidence type="ECO:0000313" key="2">
    <source>
        <dbReference type="EMBL" id="SUZ80004.1"/>
    </source>
</evidence>
<feature type="transmembrane region" description="Helical" evidence="1">
    <location>
        <begin position="7"/>
        <end position="26"/>
    </location>
</feature>
<sequence>MVKKINLIVATLYSIILAIVEAILNWGDWQYAPLWIVDYLIVIILLSAVFVFKKNIQRLILLLGWSFSAGVMFMALFISLEPTPIALESPDIEGKLPLMGLALIVSIIGIVLTIIDSKNN</sequence>